<organism evidence="4 5">
    <name type="scientific">Winogradskyella eximia</name>
    <dbReference type="NCBI Taxonomy" id="262006"/>
    <lineage>
        <taxon>Bacteria</taxon>
        <taxon>Pseudomonadati</taxon>
        <taxon>Bacteroidota</taxon>
        <taxon>Flavobacteriia</taxon>
        <taxon>Flavobacteriales</taxon>
        <taxon>Flavobacteriaceae</taxon>
        <taxon>Winogradskyella</taxon>
    </lineage>
</organism>
<feature type="domain" description="SbsA Ig-like" evidence="3">
    <location>
        <begin position="33"/>
        <end position="135"/>
    </location>
</feature>
<sequence length="537" mass="61721">MQLSLMRILGLIFITITLASCANRGTPSGGEKDIVPPVITQSVPKNYSTNFKGKEIRIQFDEYIKIKDLRKQLIISPPMDTDPIVTPTSGASKYITIKIQDTLKDNTTYAFNFGESIVDNNEGNPYPYYRYVFSTGNYIDSLSVKGYVEDAILKEPDTFVSVMLYEADSTYTDSIVYKQKPRYITNTLDSVTTFSIDNIKAGTYKLIALKDKNANYKFDQKNDKIGFNEGFITIPNDSASHKLKLFKEKVNFKAIKPTQDGESRIIFPYEGDYENMRINVLGDTPEGYKTRIVKDPITDSLYYWYQPKFEVDTTFFIVTNEKYVDTFKHRFRTIKADSLKISALTKGTLNFEDEFTIESNIPLTKIDTSKIKLINQDSLAVPYKVVYDSIFNRYKFPFDKKEGQKYNFNMLPNTFTDFYENTNKDTLSYSLKTKMKSEYGNIRVNLRNAKLPLIVQLVNKKGEVVYERYAKDSPVVDFTDLLPGKYDLRAIFDTNGNGKYDTGNFLLGIQPERVSYSPEIDETRSSFDQIIDFILLD</sequence>
<comment type="caution">
    <text evidence="4">The sequence shown here is derived from an EMBL/GenBank/DDBJ whole genome shotgun (WGS) entry which is preliminary data.</text>
</comment>
<accession>A0A3D9HBS1</accession>
<gene>
    <name evidence="4" type="ORF">DFQ10_101422</name>
</gene>
<keyword evidence="1 2" id="KW-0732">Signal</keyword>
<feature type="chain" id="PRO_5017615754" evidence="2">
    <location>
        <begin position="23"/>
        <end position="537"/>
    </location>
</feature>
<dbReference type="EMBL" id="QRDV01000001">
    <property type="protein sequence ID" value="RED46651.1"/>
    <property type="molecule type" value="Genomic_DNA"/>
</dbReference>
<name>A0A3D9HBS1_9FLAO</name>
<dbReference type="Pfam" id="PF13205">
    <property type="entry name" value="Big_5"/>
    <property type="match status" value="1"/>
</dbReference>
<dbReference type="AlphaFoldDB" id="A0A3D9HBS1"/>
<evidence type="ECO:0000313" key="4">
    <source>
        <dbReference type="EMBL" id="RED46651.1"/>
    </source>
</evidence>
<feature type="signal peptide" evidence="2">
    <location>
        <begin position="1"/>
        <end position="22"/>
    </location>
</feature>
<dbReference type="OrthoDB" id="9809989at2"/>
<dbReference type="Proteomes" id="UP000256980">
    <property type="component" value="Unassembled WGS sequence"/>
</dbReference>
<evidence type="ECO:0000256" key="2">
    <source>
        <dbReference type="SAM" id="SignalP"/>
    </source>
</evidence>
<evidence type="ECO:0000256" key="1">
    <source>
        <dbReference type="ARBA" id="ARBA00022729"/>
    </source>
</evidence>
<reference evidence="4 5" key="1">
    <citation type="submission" date="2018-07" db="EMBL/GenBank/DDBJ databases">
        <title>Genomic Encyclopedia of Type Strains, Phase III (KMG-III): the genomes of soil and plant-associated and newly described type strains.</title>
        <authorList>
            <person name="Whitman W."/>
        </authorList>
    </citation>
    <scope>NUCLEOTIDE SEQUENCE [LARGE SCALE GENOMIC DNA]</scope>
    <source>
        <strain evidence="4 5">CECT 7946</strain>
    </source>
</reference>
<evidence type="ECO:0000259" key="3">
    <source>
        <dbReference type="Pfam" id="PF13205"/>
    </source>
</evidence>
<proteinExistence type="predicted"/>
<dbReference type="InterPro" id="IPR032812">
    <property type="entry name" value="SbsA_Ig"/>
</dbReference>
<protein>
    <submittedName>
        <fullName evidence="4">Ig-like domain-containing protein</fullName>
    </submittedName>
</protein>
<dbReference type="PROSITE" id="PS51257">
    <property type="entry name" value="PROKAR_LIPOPROTEIN"/>
    <property type="match status" value="1"/>
</dbReference>
<dbReference type="RefSeq" id="WP_115815774.1">
    <property type="nucleotide sequence ID" value="NZ_QRDV01000001.1"/>
</dbReference>
<keyword evidence="5" id="KW-1185">Reference proteome</keyword>
<evidence type="ECO:0000313" key="5">
    <source>
        <dbReference type="Proteomes" id="UP000256980"/>
    </source>
</evidence>